<proteinExistence type="predicted"/>
<organism evidence="1 2">
    <name type="scientific">Spirosoma oryzae</name>
    <dbReference type="NCBI Taxonomy" id="1469603"/>
    <lineage>
        <taxon>Bacteria</taxon>
        <taxon>Pseudomonadati</taxon>
        <taxon>Bacteroidota</taxon>
        <taxon>Cytophagia</taxon>
        <taxon>Cytophagales</taxon>
        <taxon>Cytophagaceae</taxon>
        <taxon>Spirosoma</taxon>
    </lineage>
</organism>
<dbReference type="Proteomes" id="UP000238375">
    <property type="component" value="Unassembled WGS sequence"/>
</dbReference>
<gene>
    <name evidence="1" type="ORF">CLV58_13234</name>
</gene>
<protein>
    <submittedName>
        <fullName evidence="1">Uncharacterized protein</fullName>
    </submittedName>
</protein>
<evidence type="ECO:0000313" key="1">
    <source>
        <dbReference type="EMBL" id="PRY27764.1"/>
    </source>
</evidence>
<dbReference type="EMBL" id="PVTE01000032">
    <property type="protein sequence ID" value="PRY27764.1"/>
    <property type="molecule type" value="Genomic_DNA"/>
</dbReference>
<keyword evidence="2" id="KW-1185">Reference proteome</keyword>
<dbReference type="OrthoDB" id="963513at2"/>
<sequence>MKQENKTISMLAGPCDQSIRNICRSLAEEGVSAIVRQKESTLDEPMEESKHWSGQPGQDLFFNSWKLLF</sequence>
<dbReference type="RefSeq" id="WP_106140486.1">
    <property type="nucleotide sequence ID" value="NZ_PVTE01000032.1"/>
</dbReference>
<evidence type="ECO:0000313" key="2">
    <source>
        <dbReference type="Proteomes" id="UP000238375"/>
    </source>
</evidence>
<name>A0A2T0S2W9_9BACT</name>
<reference evidence="1 2" key="1">
    <citation type="submission" date="2018-03" db="EMBL/GenBank/DDBJ databases">
        <title>Genomic Encyclopedia of Archaeal and Bacterial Type Strains, Phase II (KMG-II): from individual species to whole genera.</title>
        <authorList>
            <person name="Goeker M."/>
        </authorList>
    </citation>
    <scope>NUCLEOTIDE SEQUENCE [LARGE SCALE GENOMIC DNA]</scope>
    <source>
        <strain evidence="1 2">DSM 28354</strain>
    </source>
</reference>
<comment type="caution">
    <text evidence="1">The sequence shown here is derived from an EMBL/GenBank/DDBJ whole genome shotgun (WGS) entry which is preliminary data.</text>
</comment>
<accession>A0A2T0S2W9</accession>
<dbReference type="AlphaFoldDB" id="A0A2T0S2W9"/>